<protein>
    <recommendedName>
        <fullName evidence="1">ER-bound oxygenase mpaB/mpaB'/Rubber oxygenase catalytic domain-containing protein</fullName>
    </recommendedName>
</protein>
<dbReference type="InterPro" id="IPR018713">
    <property type="entry name" value="MPAB/Lcp_cat_dom"/>
</dbReference>
<dbReference type="GO" id="GO:0016491">
    <property type="term" value="F:oxidoreductase activity"/>
    <property type="evidence" value="ECO:0007669"/>
    <property type="project" value="InterPro"/>
</dbReference>
<feature type="domain" description="ER-bound oxygenase mpaB/mpaB'/Rubber oxygenase catalytic" evidence="1">
    <location>
        <begin position="99"/>
        <end position="198"/>
    </location>
</feature>
<dbReference type="OrthoDB" id="545169at2759"/>
<organism evidence="2 3">
    <name type="scientific">Bifiguratus adelaidae</name>
    <dbReference type="NCBI Taxonomy" id="1938954"/>
    <lineage>
        <taxon>Eukaryota</taxon>
        <taxon>Fungi</taxon>
        <taxon>Fungi incertae sedis</taxon>
        <taxon>Mucoromycota</taxon>
        <taxon>Mucoromycotina</taxon>
        <taxon>Endogonomycetes</taxon>
        <taxon>Endogonales</taxon>
        <taxon>Endogonales incertae sedis</taxon>
        <taxon>Bifiguratus</taxon>
    </lineage>
</organism>
<evidence type="ECO:0000313" key="3">
    <source>
        <dbReference type="Proteomes" id="UP000242875"/>
    </source>
</evidence>
<dbReference type="Pfam" id="PF09995">
    <property type="entry name" value="MPAB_Lcp_cat"/>
    <property type="match status" value="1"/>
</dbReference>
<dbReference type="EMBL" id="MVBO01000147">
    <property type="protein sequence ID" value="OZJ02498.1"/>
    <property type="molecule type" value="Genomic_DNA"/>
</dbReference>
<name>A0A261XW02_9FUNG</name>
<keyword evidence="3" id="KW-1185">Reference proteome</keyword>
<dbReference type="AlphaFoldDB" id="A0A261XW02"/>
<reference evidence="2 3" key="1">
    <citation type="journal article" date="2017" name="Mycologia">
        <title>Bifiguratus adelaidae, gen. et sp. nov., a new member of Mucoromycotina in endophytic and soil-dwelling habitats.</title>
        <authorList>
            <person name="Torres-Cruz T.J."/>
            <person name="Billingsley Tobias T.L."/>
            <person name="Almatruk M."/>
            <person name="Hesse C."/>
            <person name="Kuske C.R."/>
            <person name="Desiro A."/>
            <person name="Benucci G.M."/>
            <person name="Bonito G."/>
            <person name="Stajich J.E."/>
            <person name="Dunlap C."/>
            <person name="Arnold A.E."/>
            <person name="Porras-Alfaro A."/>
        </authorList>
    </citation>
    <scope>NUCLEOTIDE SEQUENCE [LARGE SCALE GENOMIC DNA]</scope>
    <source>
        <strain evidence="2 3">AZ0501</strain>
    </source>
</reference>
<evidence type="ECO:0000313" key="2">
    <source>
        <dbReference type="EMBL" id="OZJ02498.1"/>
    </source>
</evidence>
<dbReference type="PANTHER" id="PTHR36124">
    <property type="match status" value="1"/>
</dbReference>
<sequence length="218" mass="25582">MEYLRYLDYSRLPNDRSVVIGCVAAFVVFNQLLRYRRYRLINHAPIVTDKQLDMNAVHTLFLHSFAGFPWSMGKSLGFALFRTYGIPTISRLLVKTAEFGASAVKRGDDTGLIIDTFLENAPNSEESLRAIKRMNYIHDQYRGKISNDDFLYTLSVFVFCPIRWMRKYEWRAMSPREEELHFLIWRDIGEKMGIDKIPNDTRIREMGREVRRGAHDIC</sequence>
<gene>
    <name evidence="2" type="ORF">BZG36_04847</name>
</gene>
<accession>A0A261XW02</accession>
<dbReference type="Proteomes" id="UP000242875">
    <property type="component" value="Unassembled WGS sequence"/>
</dbReference>
<dbReference type="InterPro" id="IPR046366">
    <property type="entry name" value="MPAB"/>
</dbReference>
<comment type="caution">
    <text evidence="2">The sequence shown here is derived from an EMBL/GenBank/DDBJ whole genome shotgun (WGS) entry which is preliminary data.</text>
</comment>
<evidence type="ECO:0000259" key="1">
    <source>
        <dbReference type="Pfam" id="PF09995"/>
    </source>
</evidence>
<proteinExistence type="predicted"/>
<dbReference type="PANTHER" id="PTHR36124:SF1">
    <property type="entry name" value="ER-BOUND OXYGENASE MPAB_MPAB'_RUBBER OXYGENASE CATALYTIC DOMAIN-CONTAINING PROTEIN"/>
    <property type="match status" value="1"/>
</dbReference>